<dbReference type="SUPFAM" id="SSF82199">
    <property type="entry name" value="SET domain"/>
    <property type="match status" value="1"/>
</dbReference>
<dbReference type="CDD" id="cd19180">
    <property type="entry name" value="SET_SpSET10-like"/>
    <property type="match status" value="1"/>
</dbReference>
<dbReference type="GO" id="GO:0005634">
    <property type="term" value="C:nucleus"/>
    <property type="evidence" value="ECO:0007669"/>
    <property type="project" value="TreeGrafter"/>
</dbReference>
<dbReference type="PANTHER" id="PTHR13271:SF146">
    <property type="entry name" value="SET DOMAIN-CONTAINING PROTEIN"/>
    <property type="match status" value="1"/>
</dbReference>
<comment type="caution">
    <text evidence="1">The sequence shown here is derived from an EMBL/GenBank/DDBJ whole genome shotgun (WGS) entry which is preliminary data.</text>
</comment>
<dbReference type="GeneID" id="85308919"/>
<dbReference type="PANTHER" id="PTHR13271">
    <property type="entry name" value="UNCHARACTERIZED PUTATIVE METHYLTRANSFERASE"/>
    <property type="match status" value="1"/>
</dbReference>
<name>A0AAJ0FH13_9PEZI</name>
<reference evidence="1" key="1">
    <citation type="submission" date="2023-06" db="EMBL/GenBank/DDBJ databases">
        <title>Genome-scale phylogeny and comparative genomics of the fungal order Sordariales.</title>
        <authorList>
            <consortium name="Lawrence Berkeley National Laboratory"/>
            <person name="Hensen N."/>
            <person name="Bonometti L."/>
            <person name="Westerberg I."/>
            <person name="Brannstrom I.O."/>
            <person name="Guillou S."/>
            <person name="Cros-Aarteil S."/>
            <person name="Calhoun S."/>
            <person name="Haridas S."/>
            <person name="Kuo A."/>
            <person name="Mondo S."/>
            <person name="Pangilinan J."/>
            <person name="Riley R."/>
            <person name="Labutti K."/>
            <person name="Andreopoulos B."/>
            <person name="Lipzen A."/>
            <person name="Chen C."/>
            <person name="Yanf M."/>
            <person name="Daum C."/>
            <person name="Ng V."/>
            <person name="Clum A."/>
            <person name="Steindorff A."/>
            <person name="Ohm R."/>
            <person name="Martin F."/>
            <person name="Silar P."/>
            <person name="Natvig D."/>
            <person name="Lalanne C."/>
            <person name="Gautier V."/>
            <person name="Ament-Velasquez S.L."/>
            <person name="Kruys A."/>
            <person name="Hutchinson M.I."/>
            <person name="Powell A.J."/>
            <person name="Barry K."/>
            <person name="Miller A.N."/>
            <person name="Grigoriev I.V."/>
            <person name="Debuchy R."/>
            <person name="Gladieux P."/>
            <person name="Thoren M.H."/>
            <person name="Johannesson H."/>
        </authorList>
    </citation>
    <scope>NUCLEOTIDE SEQUENCE</scope>
    <source>
        <strain evidence="1">8032-3</strain>
    </source>
</reference>
<sequence length="456" mass="50319">MKASDEERIGDLLTWGKRHGAQLHESVEVFHDDVAKFSLKVRESAGQGGLQPGSATVTCPASLTLSFVNAVIGGPLPPDISTDLPSNPLFPSAFMDSLPPYVIGRFFLMQQYLLGKDSFWWPYIRALPQPEHLASWALPASWPDDDIDFLEGTNAHVAIAEMQANLRREFKQARKLLKESSLPGWQAYNRVLYNWAFSIFASRSFRPSTVLSDARTAQVASALPAGCDADDFSVLMPVFDIANHSPTSDVVWDSTSDPACCQLRSRDAYLPGQQVFNNYGMKTNSELLLGYGFVIDETEALHNDYIHVRKRMPEDGSGAGDNPGAGTKPTEFLISLRPLTDPSSRVGRSRQRVARSDDFPVLPEFSHVEDSLIWDLAAAQTSADERQTLAELVAAIKGALLAKLGFDYEKLKASEEGLHPENRNQELAMRYRKQCERVLERAIESLSSGATSAPGQ</sequence>
<dbReference type="InterPro" id="IPR050600">
    <property type="entry name" value="SETD3_SETD6_MTase"/>
</dbReference>
<dbReference type="EMBL" id="MU839058">
    <property type="protein sequence ID" value="KAK1761654.1"/>
    <property type="molecule type" value="Genomic_DNA"/>
</dbReference>
<dbReference type="RefSeq" id="XP_060277867.1">
    <property type="nucleotide sequence ID" value="XM_060425732.1"/>
</dbReference>
<dbReference type="InterPro" id="IPR046341">
    <property type="entry name" value="SET_dom_sf"/>
</dbReference>
<evidence type="ECO:0000313" key="2">
    <source>
        <dbReference type="Proteomes" id="UP001244011"/>
    </source>
</evidence>
<keyword evidence="2" id="KW-1185">Reference proteome</keyword>
<evidence type="ECO:0000313" key="1">
    <source>
        <dbReference type="EMBL" id="KAK1761654.1"/>
    </source>
</evidence>
<dbReference type="GO" id="GO:0016279">
    <property type="term" value="F:protein-lysine N-methyltransferase activity"/>
    <property type="evidence" value="ECO:0007669"/>
    <property type="project" value="InterPro"/>
</dbReference>
<organism evidence="1 2">
    <name type="scientific">Phialemonium atrogriseum</name>
    <dbReference type="NCBI Taxonomy" id="1093897"/>
    <lineage>
        <taxon>Eukaryota</taxon>
        <taxon>Fungi</taxon>
        <taxon>Dikarya</taxon>
        <taxon>Ascomycota</taxon>
        <taxon>Pezizomycotina</taxon>
        <taxon>Sordariomycetes</taxon>
        <taxon>Sordariomycetidae</taxon>
        <taxon>Cephalothecales</taxon>
        <taxon>Cephalothecaceae</taxon>
        <taxon>Phialemonium</taxon>
    </lineage>
</organism>
<dbReference type="Proteomes" id="UP001244011">
    <property type="component" value="Unassembled WGS sequence"/>
</dbReference>
<proteinExistence type="predicted"/>
<dbReference type="Gene3D" id="3.90.1410.10">
    <property type="entry name" value="set domain protein methyltransferase, domain 1"/>
    <property type="match status" value="1"/>
</dbReference>
<protein>
    <submittedName>
        <fullName evidence="1">SET domain-containing protein</fullName>
    </submittedName>
</protein>
<dbReference type="AlphaFoldDB" id="A0AAJ0FH13"/>
<gene>
    <name evidence="1" type="ORF">QBC33DRAFT_502451</name>
</gene>
<accession>A0AAJ0FH13</accession>
<dbReference type="InterPro" id="IPR044432">
    <property type="entry name" value="Set10/Efm1_SET"/>
</dbReference>